<keyword evidence="3" id="KW-1185">Reference proteome</keyword>
<reference evidence="3" key="1">
    <citation type="journal article" date="2019" name="Int. J. Syst. Evol. Microbiol.">
        <title>The Global Catalogue of Microorganisms (GCM) 10K type strain sequencing project: providing services to taxonomists for standard genome sequencing and annotation.</title>
        <authorList>
            <consortium name="The Broad Institute Genomics Platform"/>
            <consortium name="The Broad Institute Genome Sequencing Center for Infectious Disease"/>
            <person name="Wu L."/>
            <person name="Ma J."/>
        </authorList>
    </citation>
    <scope>NUCLEOTIDE SEQUENCE [LARGE SCALE GENOMIC DNA]</scope>
    <source>
        <strain evidence="3">JCM 18303</strain>
    </source>
</reference>
<dbReference type="Pfam" id="PF13577">
    <property type="entry name" value="SnoaL_4"/>
    <property type="match status" value="1"/>
</dbReference>
<proteinExistence type="predicted"/>
<dbReference type="InterPro" id="IPR037401">
    <property type="entry name" value="SnoaL-like"/>
</dbReference>
<sequence length="177" mass="20400">MDTSEIVEELWAREQIRDCLYRYCRGIDRYDVDLVRGCYHEDAIDEHGVFNGGLEGFIELVHQFRGPASEYGIMQHVVTNTLIERDGDSAHVESYLYNVLVGRDPDASLPDILFGGRFVDRFEKRAGRWAIAHRRLVYDYSRVDPPTAKMWDQWADRDILLGRPDAADPLYSTGSAR</sequence>
<protein>
    <recommendedName>
        <fullName evidence="1">SnoaL-like domain-containing protein</fullName>
    </recommendedName>
</protein>
<comment type="caution">
    <text evidence="2">The sequence shown here is derived from an EMBL/GenBank/DDBJ whole genome shotgun (WGS) entry which is preliminary data.</text>
</comment>
<dbReference type="InterPro" id="IPR032710">
    <property type="entry name" value="NTF2-like_dom_sf"/>
</dbReference>
<feature type="domain" description="SnoaL-like" evidence="1">
    <location>
        <begin position="8"/>
        <end position="135"/>
    </location>
</feature>
<name>A0ABP9PQJ4_9PSEU</name>
<accession>A0ABP9PQJ4</accession>
<evidence type="ECO:0000259" key="1">
    <source>
        <dbReference type="Pfam" id="PF13577"/>
    </source>
</evidence>
<dbReference type="CDD" id="cd00531">
    <property type="entry name" value="NTF2_like"/>
    <property type="match status" value="1"/>
</dbReference>
<dbReference type="RefSeq" id="WP_185062927.1">
    <property type="nucleotide sequence ID" value="NZ_BAABJP010000004.1"/>
</dbReference>
<dbReference type="SUPFAM" id="SSF54427">
    <property type="entry name" value="NTF2-like"/>
    <property type="match status" value="1"/>
</dbReference>
<dbReference type="Gene3D" id="3.10.450.50">
    <property type="match status" value="1"/>
</dbReference>
<organism evidence="2 3">
    <name type="scientific">Pseudonocardia eucalypti</name>
    <dbReference type="NCBI Taxonomy" id="648755"/>
    <lineage>
        <taxon>Bacteria</taxon>
        <taxon>Bacillati</taxon>
        <taxon>Actinomycetota</taxon>
        <taxon>Actinomycetes</taxon>
        <taxon>Pseudonocardiales</taxon>
        <taxon>Pseudonocardiaceae</taxon>
        <taxon>Pseudonocardia</taxon>
    </lineage>
</organism>
<evidence type="ECO:0000313" key="2">
    <source>
        <dbReference type="EMBL" id="GAA5149658.1"/>
    </source>
</evidence>
<dbReference type="Proteomes" id="UP001428817">
    <property type="component" value="Unassembled WGS sequence"/>
</dbReference>
<gene>
    <name evidence="2" type="ORF">GCM10023321_13870</name>
</gene>
<dbReference type="EMBL" id="BAABJP010000004">
    <property type="protein sequence ID" value="GAA5149658.1"/>
    <property type="molecule type" value="Genomic_DNA"/>
</dbReference>
<evidence type="ECO:0000313" key="3">
    <source>
        <dbReference type="Proteomes" id="UP001428817"/>
    </source>
</evidence>